<name>A0A6M0K3T6_9GAMM</name>
<dbReference type="RefSeq" id="WP_164454373.1">
    <property type="nucleotide sequence ID" value="NZ_JAAIJQ010000066.1"/>
</dbReference>
<gene>
    <name evidence="1" type="ORF">G3446_18805</name>
</gene>
<dbReference type="Proteomes" id="UP000483379">
    <property type="component" value="Unassembled WGS sequence"/>
</dbReference>
<evidence type="ECO:0000313" key="1">
    <source>
        <dbReference type="EMBL" id="NEV63911.1"/>
    </source>
</evidence>
<organism evidence="1 2">
    <name type="scientific">Thiorhodococcus minor</name>
    <dbReference type="NCBI Taxonomy" id="57489"/>
    <lineage>
        <taxon>Bacteria</taxon>
        <taxon>Pseudomonadati</taxon>
        <taxon>Pseudomonadota</taxon>
        <taxon>Gammaproteobacteria</taxon>
        <taxon>Chromatiales</taxon>
        <taxon>Chromatiaceae</taxon>
        <taxon>Thiorhodococcus</taxon>
    </lineage>
</organism>
<comment type="caution">
    <text evidence="1">The sequence shown here is derived from an EMBL/GenBank/DDBJ whole genome shotgun (WGS) entry which is preliminary data.</text>
</comment>
<sequence length="66" mass="7500">MKTFPVSLPEELPPALALVLFETLEQLTNAVWTLYERELIDLMMAAEHDPAAPVQEVLDFNDDLPF</sequence>
<proteinExistence type="predicted"/>
<evidence type="ECO:0000313" key="2">
    <source>
        <dbReference type="Proteomes" id="UP000483379"/>
    </source>
</evidence>
<dbReference type="AlphaFoldDB" id="A0A6M0K3T6"/>
<protein>
    <submittedName>
        <fullName evidence="1">Uncharacterized protein</fullName>
    </submittedName>
</protein>
<dbReference type="EMBL" id="JAAIJQ010000066">
    <property type="protein sequence ID" value="NEV63911.1"/>
    <property type="molecule type" value="Genomic_DNA"/>
</dbReference>
<accession>A0A6M0K3T6</accession>
<keyword evidence="2" id="KW-1185">Reference proteome</keyword>
<reference evidence="1 2" key="1">
    <citation type="submission" date="2020-02" db="EMBL/GenBank/DDBJ databases">
        <title>Genome sequences of Thiorhodococcus mannitoliphagus and Thiorhodococcus minor, purple sulfur photosynthetic bacteria in the gammaproteobacterial family, Chromatiaceae.</title>
        <authorList>
            <person name="Aviles F.A."/>
            <person name="Meyer T.E."/>
            <person name="Kyndt J.A."/>
        </authorList>
    </citation>
    <scope>NUCLEOTIDE SEQUENCE [LARGE SCALE GENOMIC DNA]</scope>
    <source>
        <strain evidence="1 2">DSM 11518</strain>
    </source>
</reference>